<keyword evidence="2" id="KW-1185">Reference proteome</keyword>
<dbReference type="OrthoDB" id="5327538at2759"/>
<dbReference type="Proteomes" id="UP000008181">
    <property type="component" value="Chromosome 5"/>
</dbReference>
<dbReference type="AlphaFoldDB" id="G2RCV1"/>
<evidence type="ECO:0000313" key="1">
    <source>
        <dbReference type="EMBL" id="AEO69839.1"/>
    </source>
</evidence>
<evidence type="ECO:0008006" key="3">
    <source>
        <dbReference type="Google" id="ProtNLM"/>
    </source>
</evidence>
<dbReference type="GeneID" id="11519513"/>
<proteinExistence type="predicted"/>
<dbReference type="EMBL" id="CP003013">
    <property type="protein sequence ID" value="AEO69839.1"/>
    <property type="molecule type" value="Genomic_DNA"/>
</dbReference>
<dbReference type="RefSeq" id="XP_003656175.1">
    <property type="nucleotide sequence ID" value="XM_003656127.1"/>
</dbReference>
<dbReference type="InterPro" id="IPR011009">
    <property type="entry name" value="Kinase-like_dom_sf"/>
</dbReference>
<name>G2RCV1_THETT</name>
<evidence type="ECO:0000313" key="2">
    <source>
        <dbReference type="Proteomes" id="UP000008181"/>
    </source>
</evidence>
<gene>
    <name evidence="1" type="ORF">THITE_2120605</name>
</gene>
<reference evidence="1 2" key="1">
    <citation type="journal article" date="2011" name="Nat. Biotechnol.">
        <title>Comparative genomic analysis of the thermophilic biomass-degrading fungi Myceliophthora thermophila and Thielavia terrestris.</title>
        <authorList>
            <person name="Berka R.M."/>
            <person name="Grigoriev I.V."/>
            <person name="Otillar R."/>
            <person name="Salamov A."/>
            <person name="Grimwood J."/>
            <person name="Reid I."/>
            <person name="Ishmael N."/>
            <person name="John T."/>
            <person name="Darmond C."/>
            <person name="Moisan M.-C."/>
            <person name="Henrissat B."/>
            <person name="Coutinho P.M."/>
            <person name="Lombard V."/>
            <person name="Natvig D.O."/>
            <person name="Lindquist E."/>
            <person name="Schmutz J."/>
            <person name="Lucas S."/>
            <person name="Harris P."/>
            <person name="Powlowski J."/>
            <person name="Bellemare A."/>
            <person name="Taylor D."/>
            <person name="Butler G."/>
            <person name="de Vries R.P."/>
            <person name="Allijn I.E."/>
            <person name="van den Brink J."/>
            <person name="Ushinsky S."/>
            <person name="Storms R."/>
            <person name="Powell A.J."/>
            <person name="Paulsen I.T."/>
            <person name="Elbourne L.D.H."/>
            <person name="Baker S.E."/>
            <person name="Magnuson J."/>
            <person name="LaBoissiere S."/>
            <person name="Clutterbuck A.J."/>
            <person name="Martinez D."/>
            <person name="Wogulis M."/>
            <person name="de Leon A.L."/>
            <person name="Rey M.W."/>
            <person name="Tsang A."/>
        </authorList>
    </citation>
    <scope>NUCLEOTIDE SEQUENCE [LARGE SCALE GENOMIC DNA]</scope>
    <source>
        <strain evidence="2">ATCC 38088 / NRRL 8126</strain>
    </source>
</reference>
<sequence>MSPHAFFAPIPSPSEYDSWASYRAAAGRWNDFVAVGQKIDHSKNRLAYCIAGQLLRDAVIPSLIFSDPSHTDGFPIGHPDLHLGNIFVDDDLNITCVIDWASTSTVPFPQLLACPRMMQNPSPLAAEDLLNATFQARLEQACHIEHMPPNIWKRADMMRLFHRLVRMLSTRDYHDFVALYSLGRCSDGNEEGRSESDEGNPDIPALFAERARQSENMQLLAELREDDSPPDYVKRQEQASILARAQAHPEKLAVARKLTLMSEMNERFVADRKLWRWIEDAMEDIHP</sequence>
<dbReference type="HOGENOM" id="CLU_043196_1_0_1"/>
<protein>
    <recommendedName>
        <fullName evidence="3">Aminoglycoside phosphotransferase domain-containing protein</fullName>
    </recommendedName>
</protein>
<dbReference type="KEGG" id="ttt:THITE_2120605"/>
<dbReference type="SUPFAM" id="SSF56112">
    <property type="entry name" value="Protein kinase-like (PK-like)"/>
    <property type="match status" value="1"/>
</dbReference>
<dbReference type="eggNOG" id="ENOG502SIMG">
    <property type="taxonomic scope" value="Eukaryota"/>
</dbReference>
<accession>G2RCV1</accession>
<organism evidence="1 2">
    <name type="scientific">Thermothielavioides terrestris (strain ATCC 38088 / NRRL 8126)</name>
    <name type="common">Thielavia terrestris</name>
    <dbReference type="NCBI Taxonomy" id="578455"/>
    <lineage>
        <taxon>Eukaryota</taxon>
        <taxon>Fungi</taxon>
        <taxon>Dikarya</taxon>
        <taxon>Ascomycota</taxon>
        <taxon>Pezizomycotina</taxon>
        <taxon>Sordariomycetes</taxon>
        <taxon>Sordariomycetidae</taxon>
        <taxon>Sordariales</taxon>
        <taxon>Chaetomiaceae</taxon>
        <taxon>Thermothielavioides</taxon>
        <taxon>Thermothielavioides terrestris</taxon>
    </lineage>
</organism>